<protein>
    <recommendedName>
        <fullName evidence="1">Glycosyltransferase 2-like domain-containing protein</fullName>
    </recommendedName>
</protein>
<evidence type="ECO:0000313" key="2">
    <source>
        <dbReference type="EMBL" id="GAA1954036.1"/>
    </source>
</evidence>
<evidence type="ECO:0000313" key="3">
    <source>
        <dbReference type="Proteomes" id="UP001499933"/>
    </source>
</evidence>
<dbReference type="Proteomes" id="UP001499933">
    <property type="component" value="Unassembled WGS sequence"/>
</dbReference>
<feature type="domain" description="Glycosyltransferase 2-like" evidence="1">
    <location>
        <begin position="63"/>
        <end position="186"/>
    </location>
</feature>
<dbReference type="InterPro" id="IPR029044">
    <property type="entry name" value="Nucleotide-diphossugar_trans"/>
</dbReference>
<name>A0ABN2QM04_9MICO</name>
<dbReference type="Pfam" id="PF00535">
    <property type="entry name" value="Glycos_transf_2"/>
    <property type="match status" value="1"/>
</dbReference>
<accession>A0ABN2QM04</accession>
<dbReference type="PANTHER" id="PTHR43685:SF2">
    <property type="entry name" value="GLYCOSYLTRANSFERASE 2-LIKE DOMAIN-CONTAINING PROTEIN"/>
    <property type="match status" value="1"/>
</dbReference>
<dbReference type="CDD" id="cd00761">
    <property type="entry name" value="Glyco_tranf_GTA_type"/>
    <property type="match status" value="1"/>
</dbReference>
<dbReference type="Gene3D" id="3.90.550.10">
    <property type="entry name" value="Spore Coat Polysaccharide Biosynthesis Protein SpsA, Chain A"/>
    <property type="match status" value="1"/>
</dbReference>
<reference evidence="2 3" key="1">
    <citation type="journal article" date="2019" name="Int. J. Syst. Evol. Microbiol.">
        <title>The Global Catalogue of Microorganisms (GCM) 10K type strain sequencing project: providing services to taxonomists for standard genome sequencing and annotation.</title>
        <authorList>
            <consortium name="The Broad Institute Genomics Platform"/>
            <consortium name="The Broad Institute Genome Sequencing Center for Infectious Disease"/>
            <person name="Wu L."/>
            <person name="Ma J."/>
        </authorList>
    </citation>
    <scope>NUCLEOTIDE SEQUENCE [LARGE SCALE GENOMIC DNA]</scope>
    <source>
        <strain evidence="2 3">JCM 14901</strain>
    </source>
</reference>
<dbReference type="InterPro" id="IPR001173">
    <property type="entry name" value="Glyco_trans_2-like"/>
</dbReference>
<organism evidence="2 3">
    <name type="scientific">Microbacterium deminutum</name>
    <dbReference type="NCBI Taxonomy" id="344164"/>
    <lineage>
        <taxon>Bacteria</taxon>
        <taxon>Bacillati</taxon>
        <taxon>Actinomycetota</taxon>
        <taxon>Actinomycetes</taxon>
        <taxon>Micrococcales</taxon>
        <taxon>Microbacteriaceae</taxon>
        <taxon>Microbacterium</taxon>
    </lineage>
</organism>
<dbReference type="PANTHER" id="PTHR43685">
    <property type="entry name" value="GLYCOSYLTRANSFERASE"/>
    <property type="match status" value="1"/>
</dbReference>
<gene>
    <name evidence="2" type="ORF">GCM10009776_14930</name>
</gene>
<dbReference type="SUPFAM" id="SSF53448">
    <property type="entry name" value="Nucleotide-diphospho-sugar transferases"/>
    <property type="match status" value="1"/>
</dbReference>
<evidence type="ECO:0000259" key="1">
    <source>
        <dbReference type="Pfam" id="PF00535"/>
    </source>
</evidence>
<comment type="caution">
    <text evidence="2">The sequence shown here is derived from an EMBL/GenBank/DDBJ whole genome shotgun (WGS) entry which is preliminary data.</text>
</comment>
<dbReference type="InterPro" id="IPR050834">
    <property type="entry name" value="Glycosyltransf_2"/>
</dbReference>
<dbReference type="EMBL" id="BAAAOG010000002">
    <property type="protein sequence ID" value="GAA1954036.1"/>
    <property type="molecule type" value="Genomic_DNA"/>
</dbReference>
<keyword evidence="3" id="KW-1185">Reference proteome</keyword>
<proteinExistence type="predicted"/>
<sequence>MNAVEPGALSGAGLSEQWRAYVDAHATRGVLLRMMARLAPTRLRPLAVVRRPPVSPTRRIRASVIVPCHNYGHYLEEAVNSVLSQEGVEVEVIIVDDVSTDDSLAVARELAVTHPEVRVIINEHNVGHVRSFNAGWATATGDVIVKLDADDLLAPGSLARAAALFEQRPDVGLVYGYPRHFEHPAVPKGSVGDTAWTIWRGQDWFAERCKHGTSVITTPEMALRASLLREHGALDPDLRYTPDLGISLRLATVSNVGHIDNADQAFHREHSASMSVNEGAGEVVDLEARRDAFDRVFSSPNVKIANADGLRGTVRRALALDAMRDAASLADRPESSARTDGLEEFARATWPDSAYPKSWDTLRVGRKRLGPISRIGGLARRVARRVRNESYYVRWVVKGF</sequence>